<dbReference type="OMA" id="MHSGQLM"/>
<dbReference type="STRING" id="45351.A7RIG2"/>
<evidence type="ECO:0000256" key="16">
    <source>
        <dbReference type="ARBA" id="ARBA00023242"/>
    </source>
</evidence>
<dbReference type="GO" id="GO:0008859">
    <property type="term" value="F:exoribonuclease II activity"/>
    <property type="evidence" value="ECO:0007669"/>
    <property type="project" value="UniProtKB-EC"/>
</dbReference>
<dbReference type="PhylomeDB" id="A7RIG2"/>
<keyword evidence="9" id="KW-0540">Nuclease</keyword>
<dbReference type="Proteomes" id="UP000001593">
    <property type="component" value="Unassembled WGS sequence"/>
</dbReference>
<dbReference type="SMART" id="SM00479">
    <property type="entry name" value="EXOIII"/>
    <property type="match status" value="1"/>
</dbReference>
<evidence type="ECO:0000256" key="3">
    <source>
        <dbReference type="ARBA" id="ARBA00004496"/>
    </source>
</evidence>
<dbReference type="HOGENOM" id="CLU_037266_4_1_1"/>
<dbReference type="InterPro" id="IPR036361">
    <property type="entry name" value="SAP_dom_sf"/>
</dbReference>
<dbReference type="GO" id="GO:0005737">
    <property type="term" value="C:cytoplasm"/>
    <property type="evidence" value="ECO:0007669"/>
    <property type="project" value="UniProtKB-SubCell"/>
</dbReference>
<dbReference type="PANTHER" id="PTHR23044:SF61">
    <property type="entry name" value="3'-5' EXORIBONUCLEASE 1-RELATED"/>
    <property type="match status" value="1"/>
</dbReference>
<dbReference type="FunFam" id="3.30.420.10:FF:000034">
    <property type="entry name" value="3'-5' exoribonuclease 1"/>
    <property type="match status" value="1"/>
</dbReference>
<evidence type="ECO:0000256" key="9">
    <source>
        <dbReference type="ARBA" id="ARBA00022722"/>
    </source>
</evidence>
<dbReference type="AlphaFoldDB" id="A7RIG2"/>
<evidence type="ECO:0000313" key="20">
    <source>
        <dbReference type="EMBL" id="EDO48700.1"/>
    </source>
</evidence>
<proteinExistence type="predicted"/>
<dbReference type="InParanoid" id="A7RIG2"/>
<comment type="cofactor">
    <cofactor evidence="2">
        <name>Mg(2+)</name>
        <dbReference type="ChEBI" id="CHEBI:18420"/>
    </cofactor>
</comment>
<dbReference type="GO" id="GO:0031047">
    <property type="term" value="P:regulatory ncRNA-mediated gene silencing"/>
    <property type="evidence" value="ECO:0007669"/>
    <property type="project" value="UniProtKB-KW"/>
</dbReference>
<dbReference type="CDD" id="cd06133">
    <property type="entry name" value="ERI-1_3'hExo_like"/>
    <property type="match status" value="1"/>
</dbReference>
<feature type="domain" description="SAP" evidence="19">
    <location>
        <begin position="31"/>
        <end position="65"/>
    </location>
</feature>
<keyword evidence="8" id="KW-0597">Phosphoprotein</keyword>
<dbReference type="PANTHER" id="PTHR23044">
    <property type="entry name" value="3'-5' EXONUCLEASE ERI1-RELATED"/>
    <property type="match status" value="1"/>
</dbReference>
<keyword evidence="21" id="KW-1185">Reference proteome</keyword>
<keyword evidence="13" id="KW-0460">Magnesium</keyword>
<evidence type="ECO:0000256" key="13">
    <source>
        <dbReference type="ARBA" id="ARBA00022842"/>
    </source>
</evidence>
<name>A7RIG2_NEMVE</name>
<keyword evidence="11" id="KW-0378">Hydrolase</keyword>
<gene>
    <name evidence="20" type="ORF">NEMVEDRAFT_v1g82503</name>
</gene>
<evidence type="ECO:0000256" key="7">
    <source>
        <dbReference type="ARBA" id="ARBA00022552"/>
    </source>
</evidence>
<dbReference type="Pfam" id="PF00929">
    <property type="entry name" value="RNase_T"/>
    <property type="match status" value="1"/>
</dbReference>
<protein>
    <recommendedName>
        <fullName evidence="17">3'-5' exoribonuclease 1</fullName>
        <ecNumber evidence="5">3.1.13.1</ecNumber>
    </recommendedName>
    <alternativeName>
        <fullName evidence="18">Histone mRNA 3'-exonuclease 1</fullName>
    </alternativeName>
</protein>
<evidence type="ECO:0000256" key="17">
    <source>
        <dbReference type="ARBA" id="ARBA00070944"/>
    </source>
</evidence>
<dbReference type="SMART" id="SM00513">
    <property type="entry name" value="SAP"/>
    <property type="match status" value="1"/>
</dbReference>
<evidence type="ECO:0000256" key="5">
    <source>
        <dbReference type="ARBA" id="ARBA00012163"/>
    </source>
</evidence>
<evidence type="ECO:0000256" key="14">
    <source>
        <dbReference type="ARBA" id="ARBA00022884"/>
    </source>
</evidence>
<keyword evidence="7" id="KW-0698">rRNA processing</keyword>
<dbReference type="InterPro" id="IPR012337">
    <property type="entry name" value="RNaseH-like_sf"/>
</dbReference>
<dbReference type="GO" id="GO:0005730">
    <property type="term" value="C:nucleolus"/>
    <property type="evidence" value="ECO:0007669"/>
    <property type="project" value="UniProtKB-SubCell"/>
</dbReference>
<dbReference type="GO" id="GO:0046872">
    <property type="term" value="F:metal ion binding"/>
    <property type="evidence" value="ECO:0007669"/>
    <property type="project" value="UniProtKB-KW"/>
</dbReference>
<evidence type="ECO:0000256" key="1">
    <source>
        <dbReference type="ARBA" id="ARBA00001849"/>
    </source>
</evidence>
<dbReference type="GO" id="GO:0000175">
    <property type="term" value="F:3'-5'-RNA exonuclease activity"/>
    <property type="evidence" value="ECO:0000318"/>
    <property type="project" value="GO_Central"/>
</dbReference>
<dbReference type="InterPro" id="IPR003034">
    <property type="entry name" value="SAP_dom"/>
</dbReference>
<dbReference type="GO" id="GO:0003723">
    <property type="term" value="F:RNA binding"/>
    <property type="evidence" value="ECO:0007669"/>
    <property type="project" value="UniProtKB-KW"/>
</dbReference>
<keyword evidence="10" id="KW-0479">Metal-binding</keyword>
<evidence type="ECO:0000256" key="4">
    <source>
        <dbReference type="ARBA" id="ARBA00004604"/>
    </source>
</evidence>
<dbReference type="SUPFAM" id="SSF68906">
    <property type="entry name" value="SAP domain"/>
    <property type="match status" value="1"/>
</dbReference>
<dbReference type="InterPro" id="IPR047201">
    <property type="entry name" value="ERI-1_3'hExo-like"/>
</dbReference>
<evidence type="ECO:0000256" key="6">
    <source>
        <dbReference type="ARBA" id="ARBA00022490"/>
    </source>
</evidence>
<dbReference type="Pfam" id="PF02037">
    <property type="entry name" value="SAP"/>
    <property type="match status" value="1"/>
</dbReference>
<evidence type="ECO:0000256" key="12">
    <source>
        <dbReference type="ARBA" id="ARBA00022839"/>
    </source>
</evidence>
<comment type="catalytic activity">
    <reaction evidence="1">
        <text>Exonucleolytic cleavage in the 3'- to 5'-direction to yield nucleoside 5'-phosphates.</text>
        <dbReference type="EC" id="3.1.13.1"/>
    </reaction>
</comment>
<dbReference type="EC" id="3.1.13.1" evidence="5"/>
<evidence type="ECO:0000256" key="15">
    <source>
        <dbReference type="ARBA" id="ARBA00023158"/>
    </source>
</evidence>
<evidence type="ECO:0000256" key="2">
    <source>
        <dbReference type="ARBA" id="ARBA00001946"/>
    </source>
</evidence>
<dbReference type="SUPFAM" id="SSF53098">
    <property type="entry name" value="Ribonuclease H-like"/>
    <property type="match status" value="1"/>
</dbReference>
<evidence type="ECO:0000256" key="11">
    <source>
        <dbReference type="ARBA" id="ARBA00022801"/>
    </source>
</evidence>
<dbReference type="Gene3D" id="1.10.720.30">
    <property type="entry name" value="SAP domain"/>
    <property type="match status" value="1"/>
</dbReference>
<organism evidence="20 21">
    <name type="scientific">Nematostella vectensis</name>
    <name type="common">Starlet sea anemone</name>
    <dbReference type="NCBI Taxonomy" id="45351"/>
    <lineage>
        <taxon>Eukaryota</taxon>
        <taxon>Metazoa</taxon>
        <taxon>Cnidaria</taxon>
        <taxon>Anthozoa</taxon>
        <taxon>Hexacorallia</taxon>
        <taxon>Actiniaria</taxon>
        <taxon>Edwardsiidae</taxon>
        <taxon>Nematostella</taxon>
    </lineage>
</organism>
<keyword evidence="6" id="KW-0963">Cytoplasm</keyword>
<keyword evidence="16" id="KW-0539">Nucleus</keyword>
<keyword evidence="12" id="KW-0269">Exonuclease</keyword>
<dbReference type="OrthoDB" id="448399at2759"/>
<dbReference type="Gene3D" id="3.30.420.10">
    <property type="entry name" value="Ribonuclease H-like superfamily/Ribonuclease H"/>
    <property type="match status" value="1"/>
</dbReference>
<dbReference type="InterPro" id="IPR036397">
    <property type="entry name" value="RNaseH_sf"/>
</dbReference>
<keyword evidence="14" id="KW-0694">RNA-binding</keyword>
<evidence type="ECO:0000313" key="21">
    <source>
        <dbReference type="Proteomes" id="UP000001593"/>
    </source>
</evidence>
<evidence type="ECO:0000256" key="18">
    <source>
        <dbReference type="ARBA" id="ARBA00080754"/>
    </source>
</evidence>
<evidence type="ECO:0000259" key="19">
    <source>
        <dbReference type="PROSITE" id="PS50800"/>
    </source>
</evidence>
<dbReference type="GO" id="GO:0000467">
    <property type="term" value="P:exonucleolytic trimming to generate mature 3'-end of 5.8S rRNA from tricistronic rRNA transcript (SSU-rRNA, 5.8S rRNA, LSU-rRNA)"/>
    <property type="evidence" value="ECO:0000318"/>
    <property type="project" value="GO_Central"/>
</dbReference>
<sequence>MAEGSSEKKTEEGVNYDHPVYKEISLSNGMINRMKKEEVKDILVKLGLDSRGVKEVLQRRLKNHIKKEKLAKAKVQHCSVDRDGIAYYCVIDFEATCEKENPEGYQHEIIEFPAVLVNAKTLEIEGEFQQYCKPLLKPRLTKFCQELTGISQETVDKSDNFPQVLDNFHIWLKERGIGTTHKFAVVTDGPWDIQRFLVTQCEICNINLPKWSRKYINLRKHYRNFYKMKCKLSEMLENLGLEFEGRPHSGLDDSRNIARILIKMLKDGGDLSFNDIV</sequence>
<dbReference type="EMBL" id="DS469512">
    <property type="protein sequence ID" value="EDO48700.1"/>
    <property type="molecule type" value="Genomic_DNA"/>
</dbReference>
<dbReference type="InterPro" id="IPR013520">
    <property type="entry name" value="Ribonucl_H"/>
</dbReference>
<dbReference type="KEGG" id="nve:5520958"/>
<evidence type="ECO:0000256" key="8">
    <source>
        <dbReference type="ARBA" id="ARBA00022553"/>
    </source>
</evidence>
<dbReference type="PROSITE" id="PS50800">
    <property type="entry name" value="SAP"/>
    <property type="match status" value="1"/>
</dbReference>
<reference evidence="20 21" key="1">
    <citation type="journal article" date="2007" name="Science">
        <title>Sea anemone genome reveals ancestral eumetazoan gene repertoire and genomic organization.</title>
        <authorList>
            <person name="Putnam N.H."/>
            <person name="Srivastava M."/>
            <person name="Hellsten U."/>
            <person name="Dirks B."/>
            <person name="Chapman J."/>
            <person name="Salamov A."/>
            <person name="Terry A."/>
            <person name="Shapiro H."/>
            <person name="Lindquist E."/>
            <person name="Kapitonov V.V."/>
            <person name="Jurka J."/>
            <person name="Genikhovich G."/>
            <person name="Grigoriev I.V."/>
            <person name="Lucas S.M."/>
            <person name="Steele R.E."/>
            <person name="Finnerty J.R."/>
            <person name="Technau U."/>
            <person name="Martindale M.Q."/>
            <person name="Rokhsar D.S."/>
        </authorList>
    </citation>
    <scope>NUCLEOTIDE SEQUENCE [LARGE SCALE GENOMIC DNA]</scope>
    <source>
        <strain evidence="21">CH2 X CH6</strain>
    </source>
</reference>
<dbReference type="InterPro" id="IPR051274">
    <property type="entry name" value="3-5_Exoribonuclease"/>
</dbReference>
<comment type="subcellular location">
    <subcellularLocation>
        <location evidence="3">Cytoplasm</location>
    </subcellularLocation>
    <subcellularLocation>
        <location evidence="4">Nucleus</location>
        <location evidence="4">Nucleolus</location>
    </subcellularLocation>
</comment>
<dbReference type="FunFam" id="1.10.720.30:FF:000015">
    <property type="entry name" value="3'-5' exoribonuclease 1"/>
    <property type="match status" value="1"/>
</dbReference>
<keyword evidence="15" id="KW-0943">RNA-mediated gene silencing</keyword>
<evidence type="ECO:0000256" key="10">
    <source>
        <dbReference type="ARBA" id="ARBA00022723"/>
    </source>
</evidence>
<accession>A7RIG2</accession>
<dbReference type="eggNOG" id="KOG0542">
    <property type="taxonomic scope" value="Eukaryota"/>
</dbReference>